<evidence type="ECO:0000313" key="2">
    <source>
        <dbReference type="Proteomes" id="UP000481861"/>
    </source>
</evidence>
<proteinExistence type="predicted"/>
<sequence>MAGLENTVMQLKFTVKQLNRQSNRAGKDELAEKRKVERALKQGQPDIARIYADNAIRKQDEKLDLLRLAGRVDAVASKLSTAATMRTISQGIAKATRSLEIASKQMSPERIVGVMEKFEEEVQKMDVNAEMMQNAAKDSTNKTASIDAVDALMNKAADKVGVELQQDLDAATPAKTQLGHTGLDEEAFQQRLRALRN</sequence>
<gene>
    <name evidence="1" type="ORF">BDV95DRAFT_581223</name>
</gene>
<dbReference type="EMBL" id="JAADJZ010000022">
    <property type="protein sequence ID" value="KAF2867561.1"/>
    <property type="molecule type" value="Genomic_DNA"/>
</dbReference>
<dbReference type="PANTHER" id="PTHR10476">
    <property type="entry name" value="CHARGED MULTIVESICULAR BODY PROTEIN"/>
    <property type="match status" value="1"/>
</dbReference>
<name>A0A7C8M4J7_9PLEO</name>
<evidence type="ECO:0000313" key="1">
    <source>
        <dbReference type="EMBL" id="KAF2867561.1"/>
    </source>
</evidence>
<dbReference type="AlphaFoldDB" id="A0A7C8M4J7"/>
<dbReference type="Proteomes" id="UP000481861">
    <property type="component" value="Unassembled WGS sequence"/>
</dbReference>
<accession>A0A7C8M4J7</accession>
<organism evidence="1 2">
    <name type="scientific">Massariosphaeria phaeospora</name>
    <dbReference type="NCBI Taxonomy" id="100035"/>
    <lineage>
        <taxon>Eukaryota</taxon>
        <taxon>Fungi</taxon>
        <taxon>Dikarya</taxon>
        <taxon>Ascomycota</taxon>
        <taxon>Pezizomycotina</taxon>
        <taxon>Dothideomycetes</taxon>
        <taxon>Pleosporomycetidae</taxon>
        <taxon>Pleosporales</taxon>
        <taxon>Pleosporales incertae sedis</taxon>
        <taxon>Massariosphaeria</taxon>
    </lineage>
</organism>
<reference evidence="1 2" key="1">
    <citation type="submission" date="2020-01" db="EMBL/GenBank/DDBJ databases">
        <authorList>
            <consortium name="DOE Joint Genome Institute"/>
            <person name="Haridas S."/>
            <person name="Albert R."/>
            <person name="Binder M."/>
            <person name="Bloem J."/>
            <person name="Labutti K."/>
            <person name="Salamov A."/>
            <person name="Andreopoulos B."/>
            <person name="Baker S.E."/>
            <person name="Barry K."/>
            <person name="Bills G."/>
            <person name="Bluhm B.H."/>
            <person name="Cannon C."/>
            <person name="Castanera R."/>
            <person name="Culley D.E."/>
            <person name="Daum C."/>
            <person name="Ezra D."/>
            <person name="Gonzalez J.B."/>
            <person name="Henrissat B."/>
            <person name="Kuo A."/>
            <person name="Liang C."/>
            <person name="Lipzen A."/>
            <person name="Lutzoni F."/>
            <person name="Magnuson J."/>
            <person name="Mondo S."/>
            <person name="Nolan M."/>
            <person name="Ohm R."/>
            <person name="Pangilinan J."/>
            <person name="Park H.-J.H."/>
            <person name="Ramirez L."/>
            <person name="Alfaro M."/>
            <person name="Sun H."/>
            <person name="Tritt A."/>
            <person name="Yoshinaga Y."/>
            <person name="Zwiers L.-H.L."/>
            <person name="Turgeon B.G."/>
            <person name="Goodwin S.B."/>
            <person name="Spatafora J.W."/>
            <person name="Crous P.W."/>
            <person name="Grigoriev I.V."/>
        </authorList>
    </citation>
    <scope>NUCLEOTIDE SEQUENCE [LARGE SCALE GENOMIC DNA]</scope>
    <source>
        <strain evidence="1 2">CBS 611.86</strain>
    </source>
</reference>
<dbReference type="Gene3D" id="6.10.140.1230">
    <property type="match status" value="1"/>
</dbReference>
<keyword evidence="2" id="KW-1185">Reference proteome</keyword>
<dbReference type="OrthoDB" id="10266568at2759"/>
<dbReference type="Pfam" id="PF03357">
    <property type="entry name" value="Snf7"/>
    <property type="match status" value="1"/>
</dbReference>
<dbReference type="GO" id="GO:0007034">
    <property type="term" value="P:vacuolar transport"/>
    <property type="evidence" value="ECO:0007669"/>
    <property type="project" value="InterPro"/>
</dbReference>
<dbReference type="InterPro" id="IPR005024">
    <property type="entry name" value="Snf7_fam"/>
</dbReference>
<evidence type="ECO:0008006" key="3">
    <source>
        <dbReference type="Google" id="ProtNLM"/>
    </source>
</evidence>
<comment type="caution">
    <text evidence="1">The sequence shown here is derived from an EMBL/GenBank/DDBJ whole genome shotgun (WGS) entry which is preliminary data.</text>
</comment>
<protein>
    <recommendedName>
        <fullName evidence="3">Snf7 family</fullName>
    </recommendedName>
</protein>